<evidence type="ECO:0000256" key="5">
    <source>
        <dbReference type="ARBA" id="ARBA00022833"/>
    </source>
</evidence>
<evidence type="ECO:0000313" key="11">
    <source>
        <dbReference type="EMBL" id="KAG1553588.1"/>
    </source>
</evidence>
<evidence type="ECO:0000256" key="7">
    <source>
        <dbReference type="SAM" id="MobiDB-lite"/>
    </source>
</evidence>
<dbReference type="SMART" id="SM00545">
    <property type="entry name" value="JmjN"/>
    <property type="match status" value="1"/>
</dbReference>
<comment type="catalytic activity">
    <reaction evidence="6">
        <text>N(6),N(6),N(6)-trimethyl-L-lysyl(9)-[histone H3] + 2 2-oxoglutarate + 2 O2 = N(6)-methyl-L-lysyl(9)-[histone H3] + 2 formaldehyde + 2 succinate + 2 CO2</text>
        <dbReference type="Rhea" id="RHEA:60200"/>
        <dbReference type="Rhea" id="RHEA-COMP:15538"/>
        <dbReference type="Rhea" id="RHEA-COMP:15542"/>
        <dbReference type="ChEBI" id="CHEBI:15379"/>
        <dbReference type="ChEBI" id="CHEBI:16526"/>
        <dbReference type="ChEBI" id="CHEBI:16810"/>
        <dbReference type="ChEBI" id="CHEBI:16842"/>
        <dbReference type="ChEBI" id="CHEBI:30031"/>
        <dbReference type="ChEBI" id="CHEBI:61929"/>
        <dbReference type="ChEBI" id="CHEBI:61961"/>
        <dbReference type="EC" id="1.14.11.66"/>
    </reaction>
</comment>
<evidence type="ECO:0000256" key="6">
    <source>
        <dbReference type="ARBA" id="ARBA00049349"/>
    </source>
</evidence>
<evidence type="ECO:0000256" key="2">
    <source>
        <dbReference type="ARBA" id="ARBA00012900"/>
    </source>
</evidence>
<dbReference type="PANTHER" id="PTHR10694:SF7">
    <property type="entry name" value="[HISTONE H3]-TRIMETHYL-L-LYSINE(9) DEMETHYLASE"/>
    <property type="match status" value="1"/>
</dbReference>
<dbReference type="Gene3D" id="2.60.120.650">
    <property type="entry name" value="Cupin"/>
    <property type="match status" value="1"/>
</dbReference>
<evidence type="ECO:0000256" key="4">
    <source>
        <dbReference type="ARBA" id="ARBA00022771"/>
    </source>
</evidence>
<dbReference type="InterPro" id="IPR034732">
    <property type="entry name" value="EPHD"/>
</dbReference>
<dbReference type="GO" id="GO:0051864">
    <property type="term" value="F:histone H3K36 demethylase activity"/>
    <property type="evidence" value="ECO:0007669"/>
    <property type="project" value="TreeGrafter"/>
</dbReference>
<dbReference type="EMBL" id="JAANIT010000030">
    <property type="protein sequence ID" value="KAG1553588.1"/>
    <property type="molecule type" value="Genomic_DNA"/>
</dbReference>
<evidence type="ECO:0000259" key="9">
    <source>
        <dbReference type="PROSITE" id="PS51184"/>
    </source>
</evidence>
<dbReference type="InterPro" id="IPR003349">
    <property type="entry name" value="JmjN"/>
</dbReference>
<evidence type="ECO:0000256" key="1">
    <source>
        <dbReference type="ARBA" id="ARBA00009711"/>
    </source>
</evidence>
<dbReference type="OrthoDB" id="9547406at2759"/>
<evidence type="ECO:0000313" key="12">
    <source>
        <dbReference type="Proteomes" id="UP000717996"/>
    </source>
</evidence>
<dbReference type="GO" id="GO:0008270">
    <property type="term" value="F:zinc ion binding"/>
    <property type="evidence" value="ECO:0007669"/>
    <property type="project" value="UniProtKB-KW"/>
</dbReference>
<dbReference type="PANTHER" id="PTHR10694">
    <property type="entry name" value="LYSINE-SPECIFIC DEMETHYLASE"/>
    <property type="match status" value="1"/>
</dbReference>
<dbReference type="GO" id="GO:0005634">
    <property type="term" value="C:nucleus"/>
    <property type="evidence" value="ECO:0007669"/>
    <property type="project" value="TreeGrafter"/>
</dbReference>
<name>A0A9P6YP02_RHIOR</name>
<dbReference type="PROSITE" id="PS51184">
    <property type="entry name" value="JMJC"/>
    <property type="match status" value="1"/>
</dbReference>
<accession>A0A9P6YP02</accession>
<evidence type="ECO:0000256" key="3">
    <source>
        <dbReference type="ARBA" id="ARBA00022723"/>
    </source>
</evidence>
<dbReference type="SMART" id="SM00558">
    <property type="entry name" value="JmjC"/>
    <property type="match status" value="1"/>
</dbReference>
<keyword evidence="5" id="KW-0862">Zinc</keyword>
<dbReference type="Proteomes" id="UP000717996">
    <property type="component" value="Unassembled WGS sequence"/>
</dbReference>
<evidence type="ECO:0000259" key="8">
    <source>
        <dbReference type="PROSITE" id="PS51183"/>
    </source>
</evidence>
<organism evidence="11 12">
    <name type="scientific">Rhizopus oryzae</name>
    <name type="common">Mucormycosis agent</name>
    <name type="synonym">Rhizopus arrhizus var. delemar</name>
    <dbReference type="NCBI Taxonomy" id="64495"/>
    <lineage>
        <taxon>Eukaryota</taxon>
        <taxon>Fungi</taxon>
        <taxon>Fungi incertae sedis</taxon>
        <taxon>Mucoromycota</taxon>
        <taxon>Mucoromycotina</taxon>
        <taxon>Mucoromycetes</taxon>
        <taxon>Mucorales</taxon>
        <taxon>Mucorineae</taxon>
        <taxon>Rhizopodaceae</taxon>
        <taxon>Rhizopus</taxon>
    </lineage>
</organism>
<keyword evidence="4" id="KW-0863">Zinc-finger</keyword>
<dbReference type="EC" id="1.14.11.66" evidence="2"/>
<feature type="domain" description="JmjC" evidence="9">
    <location>
        <begin position="189"/>
        <end position="369"/>
    </location>
</feature>
<feature type="region of interest" description="Disordered" evidence="7">
    <location>
        <begin position="113"/>
        <end position="132"/>
    </location>
</feature>
<protein>
    <recommendedName>
        <fullName evidence="2">[histone H3]-trimethyl-L-lysine(9) demethylase</fullName>
        <ecNumber evidence="2">1.14.11.66</ecNumber>
    </recommendedName>
</protein>
<dbReference type="InterPro" id="IPR013083">
    <property type="entry name" value="Znf_RING/FYVE/PHD"/>
</dbReference>
<dbReference type="GO" id="GO:0000785">
    <property type="term" value="C:chromatin"/>
    <property type="evidence" value="ECO:0007669"/>
    <property type="project" value="TreeGrafter"/>
</dbReference>
<feature type="domain" description="JmjN" evidence="8">
    <location>
        <begin position="19"/>
        <end position="60"/>
    </location>
</feature>
<dbReference type="PROSITE" id="PS51183">
    <property type="entry name" value="JMJN"/>
    <property type="match status" value="1"/>
</dbReference>
<dbReference type="Pfam" id="PF02375">
    <property type="entry name" value="JmjN"/>
    <property type="match status" value="1"/>
</dbReference>
<gene>
    <name evidence="11" type="ORF">G6F51_000514</name>
</gene>
<comment type="caution">
    <text evidence="11">The sequence shown here is derived from an EMBL/GenBank/DDBJ whole genome shotgun (WGS) entry which is preliminary data.</text>
</comment>
<keyword evidence="3" id="KW-0479">Metal-binding</keyword>
<sequence length="573" mass="66488">MKLDIKPSSYYDQENGGTIPIFRPTMEEFKDFKLFVESIDAFGKKAGIVKVIPPKEWRDRLPDVSRRLDEMKIKRPITQHIIGNKGVFGQTNIEKRGSYTIDQWFHLCQQPEHRPPKMKKKEGKWDEKTAGCTDPDDIDNESLLDYVKNESKTNDLTVEEYKEIERDYWRSLTFNQPMYGADMLGTFFDESTDTWNLNHLDNILNDLDTVVPGVNSPYLYFGMWKATFAWHVEDMDLYSINYIHFGAPKQWYTIAPMYKKKFETFMQSKSHATPTPPLTDPMPELDMFYIQYKHCHEFLRHKTFIISPRVLEENGIPVDRCVQQPGEWMITFPFGYHAGYNLDFNCAESVNFALDSWVPIGQVAKACGCVEDTVMIDVNALWGTQPKQCVLCPLRQSSALPQHDYYLLSSDMGAVHKVCAKAIDETRILHRSVKGMEAIPSSRWKLSCIFCKKKMGACMQCCYGKCWKSFHPTCAIEAGATFLPKKAQKGSLYDAYCPEHDPEKVKKQEEYRKYMKEMTDKLKTDLEIYTKDGVYKGKIKKCMPKQKVCKVLLQNGHLRKIYWKDIQLSPPSQ</sequence>
<dbReference type="InterPro" id="IPR003347">
    <property type="entry name" value="JmjC_dom"/>
</dbReference>
<dbReference type="Pfam" id="PF02373">
    <property type="entry name" value="JmjC"/>
    <property type="match status" value="1"/>
</dbReference>
<dbReference type="SUPFAM" id="SSF51197">
    <property type="entry name" value="Clavaminate synthase-like"/>
    <property type="match status" value="1"/>
</dbReference>
<reference evidence="11" key="1">
    <citation type="journal article" date="2020" name="Microb. Genom.">
        <title>Genetic diversity of clinical and environmental Mucorales isolates obtained from an investigation of mucormycosis cases among solid organ transplant recipients.</title>
        <authorList>
            <person name="Nguyen M.H."/>
            <person name="Kaul D."/>
            <person name="Muto C."/>
            <person name="Cheng S.J."/>
            <person name="Richter R.A."/>
            <person name="Bruno V.M."/>
            <person name="Liu G."/>
            <person name="Beyhan S."/>
            <person name="Sundermann A.J."/>
            <person name="Mounaud S."/>
            <person name="Pasculle A.W."/>
            <person name="Nierman W.C."/>
            <person name="Driscoll E."/>
            <person name="Cumbie R."/>
            <person name="Clancy C.J."/>
            <person name="Dupont C.L."/>
        </authorList>
    </citation>
    <scope>NUCLEOTIDE SEQUENCE</scope>
    <source>
        <strain evidence="11">GL16</strain>
    </source>
</reference>
<dbReference type="GO" id="GO:0140684">
    <property type="term" value="F:histone H3K9me2/H3K9me3 demethylase activity"/>
    <property type="evidence" value="ECO:0007669"/>
    <property type="project" value="UniProtKB-EC"/>
</dbReference>
<dbReference type="Gene3D" id="3.30.40.10">
    <property type="entry name" value="Zinc/RING finger domain, C3HC4 (zinc finger)"/>
    <property type="match status" value="1"/>
</dbReference>
<dbReference type="PROSITE" id="PS51805">
    <property type="entry name" value="EPHD"/>
    <property type="match status" value="1"/>
</dbReference>
<dbReference type="Pfam" id="PF13771">
    <property type="entry name" value="zf-HC5HC2H"/>
    <property type="match status" value="1"/>
</dbReference>
<comment type="similarity">
    <text evidence="1">Belongs to the JHDM3 histone demethylase family.</text>
</comment>
<evidence type="ECO:0000259" key="10">
    <source>
        <dbReference type="PROSITE" id="PS51805"/>
    </source>
</evidence>
<dbReference type="AlphaFoldDB" id="A0A9P6YP02"/>
<dbReference type="GO" id="GO:0010468">
    <property type="term" value="P:regulation of gene expression"/>
    <property type="evidence" value="ECO:0007669"/>
    <property type="project" value="TreeGrafter"/>
</dbReference>
<proteinExistence type="inferred from homology"/>
<dbReference type="CDD" id="cd15571">
    <property type="entry name" value="ePHD"/>
    <property type="match status" value="1"/>
</dbReference>
<feature type="domain" description="PHD-type" evidence="10">
    <location>
        <begin position="386"/>
        <end position="501"/>
    </location>
</feature>